<keyword evidence="1" id="KW-0812">Transmembrane</keyword>
<keyword evidence="1" id="KW-1133">Transmembrane helix</keyword>
<dbReference type="Proteomes" id="UP001172101">
    <property type="component" value="Unassembled WGS sequence"/>
</dbReference>
<evidence type="ECO:0000313" key="2">
    <source>
        <dbReference type="EMBL" id="KAK0728172.1"/>
    </source>
</evidence>
<keyword evidence="1" id="KW-0472">Membrane</keyword>
<dbReference type="GeneID" id="85316774"/>
<feature type="transmembrane region" description="Helical" evidence="1">
    <location>
        <begin position="51"/>
        <end position="73"/>
    </location>
</feature>
<accession>A0AA40B5R9</accession>
<evidence type="ECO:0000313" key="3">
    <source>
        <dbReference type="Proteomes" id="UP001172101"/>
    </source>
</evidence>
<dbReference type="AlphaFoldDB" id="A0AA40B5R9"/>
<dbReference type="EMBL" id="JAUIRO010000002">
    <property type="protein sequence ID" value="KAK0728172.1"/>
    <property type="molecule type" value="Genomic_DNA"/>
</dbReference>
<keyword evidence="3" id="KW-1185">Reference proteome</keyword>
<comment type="caution">
    <text evidence="2">The sequence shown here is derived from an EMBL/GenBank/DDBJ whole genome shotgun (WGS) entry which is preliminary data.</text>
</comment>
<feature type="transmembrane region" description="Helical" evidence="1">
    <location>
        <begin position="144"/>
        <end position="168"/>
    </location>
</feature>
<reference evidence="2" key="1">
    <citation type="submission" date="2023-06" db="EMBL/GenBank/DDBJ databases">
        <title>Genome-scale phylogeny and comparative genomics of the fungal order Sordariales.</title>
        <authorList>
            <consortium name="Lawrence Berkeley National Laboratory"/>
            <person name="Hensen N."/>
            <person name="Bonometti L."/>
            <person name="Westerberg I."/>
            <person name="Brannstrom I.O."/>
            <person name="Guillou S."/>
            <person name="Cros-Aarteil S."/>
            <person name="Calhoun S."/>
            <person name="Haridas S."/>
            <person name="Kuo A."/>
            <person name="Mondo S."/>
            <person name="Pangilinan J."/>
            <person name="Riley R."/>
            <person name="LaButti K."/>
            <person name="Andreopoulos B."/>
            <person name="Lipzen A."/>
            <person name="Chen C."/>
            <person name="Yanf M."/>
            <person name="Daum C."/>
            <person name="Ng V."/>
            <person name="Clum A."/>
            <person name="Steindorff A."/>
            <person name="Ohm R."/>
            <person name="Martin F."/>
            <person name="Silar P."/>
            <person name="Natvig D."/>
            <person name="Lalanne C."/>
            <person name="Gautier V."/>
            <person name="Ament-velasquez S.L."/>
            <person name="Kruys A."/>
            <person name="Hutchinson M.I."/>
            <person name="Powell A.J."/>
            <person name="Barry K."/>
            <person name="Miller A.N."/>
            <person name="Grigoriev I.V."/>
            <person name="Debuchy R."/>
            <person name="Gladieux P."/>
            <person name="Thoren M.H."/>
            <person name="Johannesson H."/>
        </authorList>
    </citation>
    <scope>NUCLEOTIDE SEQUENCE</scope>
    <source>
        <strain evidence="2">SMH2392-1A</strain>
    </source>
</reference>
<name>A0AA40B5R9_9PEZI</name>
<sequence length="169" mass="19257">MPPKKRNRQGSFYRTAASATPFVLVLLVYSPRYLYLSFVLSWSVIPRRRKSFLPGLLVFSILGTGAIFGLLLWRPKESGLLDWLPTYLPNYRLQHDTTHTRGTCNKQIDIRWLVKRERRMSGTRNVKKMDGDCRKCGCLAQGCLPVCLSVLLASLTFSALLFLGYLLAI</sequence>
<gene>
    <name evidence="2" type="ORF">B0T26DRAFT_161440</name>
</gene>
<organism evidence="2 3">
    <name type="scientific">Lasiosphaeria miniovina</name>
    <dbReference type="NCBI Taxonomy" id="1954250"/>
    <lineage>
        <taxon>Eukaryota</taxon>
        <taxon>Fungi</taxon>
        <taxon>Dikarya</taxon>
        <taxon>Ascomycota</taxon>
        <taxon>Pezizomycotina</taxon>
        <taxon>Sordariomycetes</taxon>
        <taxon>Sordariomycetidae</taxon>
        <taxon>Sordariales</taxon>
        <taxon>Lasiosphaeriaceae</taxon>
        <taxon>Lasiosphaeria</taxon>
    </lineage>
</organism>
<evidence type="ECO:0000256" key="1">
    <source>
        <dbReference type="SAM" id="Phobius"/>
    </source>
</evidence>
<proteinExistence type="predicted"/>
<dbReference type="RefSeq" id="XP_060301027.1">
    <property type="nucleotide sequence ID" value="XM_060433503.1"/>
</dbReference>
<protein>
    <submittedName>
        <fullName evidence="2">Uncharacterized protein</fullName>
    </submittedName>
</protein>